<dbReference type="PANTHER" id="PTHR43775:SF37">
    <property type="entry name" value="SI:DKEY-61P9.11"/>
    <property type="match status" value="1"/>
</dbReference>
<dbReference type="InterPro" id="IPR014030">
    <property type="entry name" value="Ketoacyl_synth_N"/>
</dbReference>
<dbReference type="SUPFAM" id="SSF53901">
    <property type="entry name" value="Thiolase-like"/>
    <property type="match status" value="1"/>
</dbReference>
<comment type="caution">
    <text evidence="7">The sequence shown here is derived from an EMBL/GenBank/DDBJ whole genome shotgun (WGS) entry which is preliminary data.</text>
</comment>
<organism evidence="7 8">
    <name type="scientific">Streptomyces monashensis</name>
    <dbReference type="NCBI Taxonomy" id="1678012"/>
    <lineage>
        <taxon>Bacteria</taxon>
        <taxon>Bacillati</taxon>
        <taxon>Actinomycetota</taxon>
        <taxon>Actinomycetes</taxon>
        <taxon>Kitasatosporales</taxon>
        <taxon>Streptomycetaceae</taxon>
        <taxon>Streptomyces</taxon>
    </lineage>
</organism>
<proteinExistence type="predicted"/>
<name>A0A1S2QIJ4_9ACTN</name>
<dbReference type="SMART" id="SM00827">
    <property type="entry name" value="PKS_AT"/>
    <property type="match status" value="1"/>
</dbReference>
<dbReference type="GO" id="GO:0031177">
    <property type="term" value="F:phosphopantetheine binding"/>
    <property type="evidence" value="ECO:0007669"/>
    <property type="project" value="InterPro"/>
</dbReference>
<dbReference type="OrthoDB" id="5478077at2"/>
<dbReference type="SUPFAM" id="SSF55048">
    <property type="entry name" value="Probable ACP-binding domain of malonyl-CoA ACP transacylase"/>
    <property type="match status" value="1"/>
</dbReference>
<gene>
    <name evidence="7" type="ORF">BIV23_09775</name>
</gene>
<evidence type="ECO:0000256" key="2">
    <source>
        <dbReference type="ARBA" id="ARBA00022553"/>
    </source>
</evidence>
<dbReference type="AlphaFoldDB" id="A0A1S2QIJ4"/>
<reference evidence="7 8" key="1">
    <citation type="submission" date="2016-10" db="EMBL/GenBank/DDBJ databases">
        <title>Genome sequence of Streptomyces sp. MUSC 1.</title>
        <authorList>
            <person name="Lee L.-H."/>
            <person name="Ser H.-L."/>
            <person name="Law J.W.-F."/>
        </authorList>
    </citation>
    <scope>NUCLEOTIDE SEQUENCE [LARGE SCALE GENOMIC DNA]</scope>
    <source>
        <strain evidence="7 8">MUSC 1</strain>
    </source>
</reference>
<dbReference type="PANTHER" id="PTHR43775">
    <property type="entry name" value="FATTY ACID SYNTHASE"/>
    <property type="match status" value="1"/>
</dbReference>
<evidence type="ECO:0000256" key="1">
    <source>
        <dbReference type="ARBA" id="ARBA00022450"/>
    </source>
</evidence>
<sequence>MSFAQVNSETEAPRPAAEEIAGRLREAVAELLSVRPESVPADRPLRELGLDSTRLRALVQQLSEWLERPVPVWAVWQYPTLLGLAAYLAGDDPATAKTPSGTSRTPVNAHDPIAVVGIGCRLPGGIETPDALWQGLLDGIDAVREVPRDRWNAQEWLDPDPRAPGRMTTRWGGFLDDVAGFDAELFRISPAEARQMDPQQRIALETAWAALEDARIDHDSLAGSRTGVFMGTMAQEYHLATGADPYSIGTHSATGFDNSIVAARIAYTLGLNGPALSVATACSSSLTATHLAVRSLRDGETDLALVGGVNVMLSPNTTVAMTKFGGMNPDGQCRAFDADAGGYVRGEGCGVLVLRRLSDALVAGDRIYAVIRGTAVNNDGASNGLTAPNPKAQADVVRAAWQDAGVPPEQVSYVEAHGTGTPLGDPVEAEALSTVFAHGRTEPLRIGSAKTNFGHLEPAAGVLGLMKTALALHHGELPASLHFDNPNPHIDFEASRLRVVTGRERWPGESRRYAGVSSFGFGGTNAHVALEQGPSPSARRLLVPLAADSDDALRAAAEALTERVRAGQSWYAPELLGHATGAHRVVAAVDHPDQLGDALREAIEDDADGDAGHDGARRPALAFFFSGHGSQWLGMGRDLLDEPAFRAALDACDEALRPVTGWSVVDELLAAPGTSRLERTDVVQPVLFAVQTALARTLKSWGAAPDAVFGQSVGEVAAAVFADALPLAEGARLIGTWSRLVAEHASGHGALTVCELPLDQAESLPAVRAGQVSLAGHLAPGQVCLSGPTEAVDTVERDLDDRGVRTRRVHIDYASHSTRLEEFAPELVRRLGTVHTRAAAVPFWSTVTDGYVDGGDLDAAYWARNMCAPMRLAEAVAGLGAGRTLRIVEIAPHPVALHSLRRGLAALDGDQPAALATAHRDRPARQDLEDVVARLWCEGHAIDWGSVTGRGGGTARTVPVALTVSGRSAEARAANAARLADHLEGAGGGELLDAAYTSFRHRPQLEHRADVVASSPAEAVASLRALASGRPHPALVEGVRGHGELAMLFTGQGSQRIGMGRQLYAAFPVFRQAFDEVCAALDPHLRMPLVAVLFADPDGADASLIHETEFTQ</sequence>
<feature type="domain" description="Carrier" evidence="5">
    <location>
        <begin position="18"/>
        <end position="92"/>
    </location>
</feature>
<feature type="non-terminal residue" evidence="7">
    <location>
        <position position="1112"/>
    </location>
</feature>
<evidence type="ECO:0000256" key="4">
    <source>
        <dbReference type="ARBA" id="ARBA00023194"/>
    </source>
</evidence>
<dbReference type="SMART" id="SM00825">
    <property type="entry name" value="PKS_KS"/>
    <property type="match status" value="1"/>
</dbReference>
<keyword evidence="8" id="KW-1185">Reference proteome</keyword>
<dbReference type="GO" id="GO:0071770">
    <property type="term" value="P:DIM/DIP cell wall layer assembly"/>
    <property type="evidence" value="ECO:0007669"/>
    <property type="project" value="TreeGrafter"/>
</dbReference>
<evidence type="ECO:0000313" key="7">
    <source>
        <dbReference type="EMBL" id="OIK05978.1"/>
    </source>
</evidence>
<dbReference type="RefSeq" id="WP_071380400.1">
    <property type="nucleotide sequence ID" value="NZ_MLYO01000017.1"/>
</dbReference>
<dbReference type="EMBL" id="MLYO01000017">
    <property type="protein sequence ID" value="OIK05978.1"/>
    <property type="molecule type" value="Genomic_DNA"/>
</dbReference>
<keyword evidence="4" id="KW-0045">Antibiotic biosynthesis</keyword>
<dbReference type="Gene3D" id="3.30.70.3290">
    <property type="match status" value="2"/>
</dbReference>
<protein>
    <submittedName>
        <fullName evidence="7">Uncharacterized protein</fullName>
    </submittedName>
</protein>
<dbReference type="InterPro" id="IPR020841">
    <property type="entry name" value="PKS_Beta-ketoAc_synthase_dom"/>
</dbReference>
<dbReference type="Proteomes" id="UP000179642">
    <property type="component" value="Unassembled WGS sequence"/>
</dbReference>
<dbReference type="GO" id="GO:0005737">
    <property type="term" value="C:cytoplasm"/>
    <property type="evidence" value="ECO:0007669"/>
    <property type="project" value="TreeGrafter"/>
</dbReference>
<dbReference type="Gene3D" id="1.10.1200.10">
    <property type="entry name" value="ACP-like"/>
    <property type="match status" value="1"/>
</dbReference>
<dbReference type="SMART" id="SM00823">
    <property type="entry name" value="PKS_PP"/>
    <property type="match status" value="1"/>
</dbReference>
<dbReference type="Gene3D" id="3.40.47.10">
    <property type="match status" value="1"/>
</dbReference>
<dbReference type="Pfam" id="PF02801">
    <property type="entry name" value="Ketoacyl-synt_C"/>
    <property type="match status" value="1"/>
</dbReference>
<dbReference type="CDD" id="cd00833">
    <property type="entry name" value="PKS"/>
    <property type="match status" value="1"/>
</dbReference>
<dbReference type="Pfam" id="PF22621">
    <property type="entry name" value="CurL-like_PKS_C"/>
    <property type="match status" value="1"/>
</dbReference>
<dbReference type="Pfam" id="PF00550">
    <property type="entry name" value="PP-binding"/>
    <property type="match status" value="1"/>
</dbReference>
<dbReference type="InterPro" id="IPR014043">
    <property type="entry name" value="Acyl_transferase_dom"/>
</dbReference>
<dbReference type="SUPFAM" id="SSF52151">
    <property type="entry name" value="FabD/lysophospholipase-like"/>
    <property type="match status" value="2"/>
</dbReference>
<keyword evidence="3" id="KW-0808">Transferase</keyword>
<dbReference type="InterPro" id="IPR036736">
    <property type="entry name" value="ACP-like_sf"/>
</dbReference>
<dbReference type="GO" id="GO:0004312">
    <property type="term" value="F:fatty acid synthase activity"/>
    <property type="evidence" value="ECO:0007669"/>
    <property type="project" value="TreeGrafter"/>
</dbReference>
<dbReference type="InterPro" id="IPR001227">
    <property type="entry name" value="Ac_transferase_dom_sf"/>
</dbReference>
<dbReference type="InterPro" id="IPR016039">
    <property type="entry name" value="Thiolase-like"/>
</dbReference>
<dbReference type="SMART" id="SM01294">
    <property type="entry name" value="PKS_PP_betabranch"/>
    <property type="match status" value="1"/>
</dbReference>
<keyword evidence="1" id="KW-0596">Phosphopantetheine</keyword>
<dbReference type="Gene3D" id="3.40.366.10">
    <property type="entry name" value="Malonyl-Coenzyme A Acyl Carrier Protein, domain 2"/>
    <property type="match status" value="2"/>
</dbReference>
<keyword evidence="2" id="KW-0597">Phosphoprotein</keyword>
<dbReference type="Pfam" id="PF00109">
    <property type="entry name" value="ketoacyl-synt"/>
    <property type="match status" value="1"/>
</dbReference>
<accession>A0A1S2QIJ4</accession>
<dbReference type="GO" id="GO:0033068">
    <property type="term" value="P:macrolide biosynthetic process"/>
    <property type="evidence" value="ECO:0007669"/>
    <property type="project" value="UniProtKB-ARBA"/>
</dbReference>
<dbReference type="PROSITE" id="PS52004">
    <property type="entry name" value="KS3_2"/>
    <property type="match status" value="1"/>
</dbReference>
<dbReference type="FunFam" id="3.40.47.10:FF:000019">
    <property type="entry name" value="Polyketide synthase type I"/>
    <property type="match status" value="1"/>
</dbReference>
<dbReference type="InterPro" id="IPR050091">
    <property type="entry name" value="PKS_NRPS_Biosynth_Enz"/>
</dbReference>
<evidence type="ECO:0000313" key="8">
    <source>
        <dbReference type="Proteomes" id="UP000179642"/>
    </source>
</evidence>
<dbReference type="InterPro" id="IPR009081">
    <property type="entry name" value="PP-bd_ACP"/>
</dbReference>
<dbReference type="PROSITE" id="PS50075">
    <property type="entry name" value="CARRIER"/>
    <property type="match status" value="1"/>
</dbReference>
<dbReference type="Pfam" id="PF16197">
    <property type="entry name" value="KAsynt_C_assoc"/>
    <property type="match status" value="1"/>
</dbReference>
<evidence type="ECO:0000259" key="5">
    <source>
        <dbReference type="PROSITE" id="PS50075"/>
    </source>
</evidence>
<dbReference type="InterPro" id="IPR016035">
    <property type="entry name" value="Acyl_Trfase/lysoPLipase"/>
</dbReference>
<dbReference type="InterPro" id="IPR016036">
    <property type="entry name" value="Malonyl_transacylase_ACP-bd"/>
</dbReference>
<dbReference type="InterPro" id="IPR020806">
    <property type="entry name" value="PKS_PP-bd"/>
</dbReference>
<dbReference type="GO" id="GO:0005886">
    <property type="term" value="C:plasma membrane"/>
    <property type="evidence" value="ECO:0007669"/>
    <property type="project" value="TreeGrafter"/>
</dbReference>
<dbReference type="SUPFAM" id="SSF47336">
    <property type="entry name" value="ACP-like"/>
    <property type="match status" value="1"/>
</dbReference>
<dbReference type="InterPro" id="IPR032821">
    <property type="entry name" value="PKS_assoc"/>
</dbReference>
<feature type="domain" description="Ketosynthase family 3 (KS3)" evidence="6">
    <location>
        <begin position="110"/>
        <end position="532"/>
    </location>
</feature>
<dbReference type="Pfam" id="PF00698">
    <property type="entry name" value="Acyl_transf_1"/>
    <property type="match status" value="1"/>
</dbReference>
<evidence type="ECO:0000256" key="3">
    <source>
        <dbReference type="ARBA" id="ARBA00022679"/>
    </source>
</evidence>
<dbReference type="GO" id="GO:0006633">
    <property type="term" value="P:fatty acid biosynthetic process"/>
    <property type="evidence" value="ECO:0007669"/>
    <property type="project" value="TreeGrafter"/>
</dbReference>
<dbReference type="InterPro" id="IPR014031">
    <property type="entry name" value="Ketoacyl_synth_C"/>
</dbReference>
<evidence type="ECO:0000259" key="6">
    <source>
        <dbReference type="PROSITE" id="PS52004"/>
    </source>
</evidence>